<reference evidence="11" key="2">
    <citation type="submission" date="2023-03" db="EMBL/GenBank/DDBJ databases">
        <authorList>
            <person name="Inwood S.N."/>
            <person name="Skelly J.G."/>
            <person name="Guhlin J."/>
            <person name="Harrop T.W.R."/>
            <person name="Goldson S.G."/>
            <person name="Dearden P.K."/>
        </authorList>
    </citation>
    <scope>NUCLEOTIDE SEQUENCE</scope>
    <source>
        <strain evidence="11">Lincoln</strain>
        <tissue evidence="11">Whole body</tissue>
    </source>
</reference>
<comment type="subcellular location">
    <subcellularLocation>
        <location evidence="1">Cell membrane</location>
        <topology evidence="1">Multi-pass membrane protein</topology>
    </subcellularLocation>
</comment>
<dbReference type="AlphaFoldDB" id="A0AA39G0G7"/>
<evidence type="ECO:0000256" key="3">
    <source>
        <dbReference type="ARBA" id="ARBA00022475"/>
    </source>
</evidence>
<keyword evidence="9" id="KW-0812">Transmembrane</keyword>
<dbReference type="Proteomes" id="UP001168972">
    <property type="component" value="Unassembled WGS sequence"/>
</dbReference>
<reference evidence="11" key="1">
    <citation type="journal article" date="2023" name="bioRxiv">
        <title>Scaffold-level genome assemblies of two parasitoid biocontrol wasps reveal the parthenogenesis mechanism and an associated novel virus.</title>
        <authorList>
            <person name="Inwood S."/>
            <person name="Skelly J."/>
            <person name="Guhlin J."/>
            <person name="Harrop T."/>
            <person name="Goldson S."/>
            <person name="Dearden P."/>
        </authorList>
    </citation>
    <scope>NUCLEOTIDE SEQUENCE</scope>
    <source>
        <strain evidence="11">Lincoln</strain>
        <tissue evidence="11">Whole body</tissue>
    </source>
</reference>
<dbReference type="GO" id="GO:0004930">
    <property type="term" value="F:G protein-coupled receptor activity"/>
    <property type="evidence" value="ECO:0007669"/>
    <property type="project" value="UniProtKB-KW"/>
</dbReference>
<comment type="caution">
    <text evidence="11">The sequence shown here is derived from an EMBL/GenBank/DDBJ whole genome shotgun (WGS) entry which is preliminary data.</text>
</comment>
<keyword evidence="9" id="KW-0472">Membrane</keyword>
<keyword evidence="8" id="KW-0807">Transducer</keyword>
<evidence type="ECO:0000256" key="5">
    <source>
        <dbReference type="ARBA" id="ARBA00023040"/>
    </source>
</evidence>
<dbReference type="Pfam" id="PF22572">
    <property type="entry name" value="GPR158_179_EC"/>
    <property type="match status" value="1"/>
</dbReference>
<evidence type="ECO:0000256" key="9">
    <source>
        <dbReference type="SAM" id="Phobius"/>
    </source>
</evidence>
<evidence type="ECO:0000313" key="11">
    <source>
        <dbReference type="EMBL" id="KAK0178549.1"/>
    </source>
</evidence>
<evidence type="ECO:0000313" key="12">
    <source>
        <dbReference type="Proteomes" id="UP001168972"/>
    </source>
</evidence>
<evidence type="ECO:0000256" key="1">
    <source>
        <dbReference type="ARBA" id="ARBA00004651"/>
    </source>
</evidence>
<keyword evidence="9" id="KW-1133">Transmembrane helix</keyword>
<evidence type="ECO:0000256" key="8">
    <source>
        <dbReference type="ARBA" id="ARBA00023224"/>
    </source>
</evidence>
<gene>
    <name evidence="11" type="ORF">PV327_007428</name>
</gene>
<keyword evidence="3" id="KW-1003">Cell membrane</keyword>
<accession>A0AA39G0G7</accession>
<dbReference type="PANTHER" id="PTHR32546:SF16">
    <property type="entry name" value="G-PROTEIN COUPLED RECEPTOR CG31760-RELATED"/>
    <property type="match status" value="1"/>
</dbReference>
<protein>
    <recommendedName>
        <fullName evidence="10">GPR158/179 extracellular domain-containing protein</fullName>
    </recommendedName>
</protein>
<evidence type="ECO:0000256" key="2">
    <source>
        <dbReference type="ARBA" id="ARBA00007242"/>
    </source>
</evidence>
<evidence type="ECO:0000256" key="6">
    <source>
        <dbReference type="ARBA" id="ARBA00023170"/>
    </source>
</evidence>
<keyword evidence="6" id="KW-0675">Receptor</keyword>
<organism evidence="11 12">
    <name type="scientific">Microctonus hyperodae</name>
    <name type="common">Parasitoid wasp</name>
    <dbReference type="NCBI Taxonomy" id="165561"/>
    <lineage>
        <taxon>Eukaryota</taxon>
        <taxon>Metazoa</taxon>
        <taxon>Ecdysozoa</taxon>
        <taxon>Arthropoda</taxon>
        <taxon>Hexapoda</taxon>
        <taxon>Insecta</taxon>
        <taxon>Pterygota</taxon>
        <taxon>Neoptera</taxon>
        <taxon>Endopterygota</taxon>
        <taxon>Hymenoptera</taxon>
        <taxon>Apocrita</taxon>
        <taxon>Ichneumonoidea</taxon>
        <taxon>Braconidae</taxon>
        <taxon>Euphorinae</taxon>
        <taxon>Microctonus</taxon>
    </lineage>
</organism>
<dbReference type="PANTHER" id="PTHR32546">
    <property type="entry name" value="G-PROTEIN COUPLED RECEPTOR 158-RELATED"/>
    <property type="match status" value="1"/>
</dbReference>
<dbReference type="GO" id="GO:0005886">
    <property type="term" value="C:plasma membrane"/>
    <property type="evidence" value="ECO:0007669"/>
    <property type="project" value="UniProtKB-SubCell"/>
</dbReference>
<evidence type="ECO:0000256" key="7">
    <source>
        <dbReference type="ARBA" id="ARBA00023180"/>
    </source>
</evidence>
<dbReference type="InterPro" id="IPR054714">
    <property type="entry name" value="GPR158_179_extracellular"/>
</dbReference>
<keyword evidence="7" id="KW-0325">Glycoprotein</keyword>
<dbReference type="EMBL" id="JAQQBR010000004">
    <property type="protein sequence ID" value="KAK0178549.1"/>
    <property type="molecule type" value="Genomic_DNA"/>
</dbReference>
<feature type="transmembrane region" description="Helical" evidence="9">
    <location>
        <begin position="7"/>
        <end position="28"/>
    </location>
</feature>
<dbReference type="InterPro" id="IPR043458">
    <property type="entry name" value="GPR158/179"/>
</dbReference>
<comment type="similarity">
    <text evidence="2">Belongs to the G-protein coupled receptor 3 family.</text>
</comment>
<proteinExistence type="inferred from homology"/>
<evidence type="ECO:0000256" key="4">
    <source>
        <dbReference type="ARBA" id="ARBA00022729"/>
    </source>
</evidence>
<evidence type="ECO:0000259" key="10">
    <source>
        <dbReference type="Pfam" id="PF22572"/>
    </source>
</evidence>
<feature type="domain" description="GPR158/179 extracellular" evidence="10">
    <location>
        <begin position="223"/>
        <end position="342"/>
    </location>
</feature>
<keyword evidence="12" id="KW-1185">Reference proteome</keyword>
<keyword evidence="4" id="KW-0732">Signal</keyword>
<sequence length="432" mass="48869">MGHKRSWHTAVVHFTVTVIMITMVISYVHASVNVGTTSAEASSSSNATNVYPRNSDIHHIQRSDVEEALDIIDAAWSRSLGDDCVSTVGYKSLPVALDPKRFDDSRRKIDMSAIMLQNLGSMGHTNNLLDAVARSILTSITNAVATRVIILNASTNIIIDETWMKRTLDVMEEPVKLESDTLRVGYRPYEGFPWFQIANDTNSHLRSAKFKQPFAADSYRGWWTFPYLSCKTHQWLMSYNIYVRKADYPHSTTLDYLSVDIDISGLEINQCDLSASKSSDDVDETFNNQMESFRGSHKCDKDTTQCEYRGQANRKKSDIYQLSVAPGWVKGAYICRCRIGFYSVDATNTIGNEPPGFDGTLVEAAWTEMRSNKSDLYHKVFKCIKCAIGCVTCKGPEPCLATYNWPFREKIPKFRILYKGIEIQLLLKFEID</sequence>
<name>A0AA39G0G7_MICHY</name>
<keyword evidence="5" id="KW-0297">G-protein coupled receptor</keyword>